<dbReference type="InterPro" id="IPR013057">
    <property type="entry name" value="AA_transpt_TM"/>
</dbReference>
<proteinExistence type="predicted"/>
<name>A0ABU7BHM6_9TELE</name>
<keyword evidence="8" id="KW-1185">Reference proteome</keyword>
<evidence type="ECO:0000256" key="2">
    <source>
        <dbReference type="ARBA" id="ARBA00022692"/>
    </source>
</evidence>
<feature type="domain" description="Amino acid transporter transmembrane" evidence="6">
    <location>
        <begin position="1"/>
        <end position="83"/>
    </location>
</feature>
<feature type="transmembrane region" description="Helical" evidence="5">
    <location>
        <begin position="64"/>
        <end position="86"/>
    </location>
</feature>
<dbReference type="Proteomes" id="UP001345963">
    <property type="component" value="Unassembled WGS sequence"/>
</dbReference>
<feature type="non-terminal residue" evidence="7">
    <location>
        <position position="87"/>
    </location>
</feature>
<evidence type="ECO:0000256" key="3">
    <source>
        <dbReference type="ARBA" id="ARBA00022989"/>
    </source>
</evidence>
<feature type="transmembrane region" description="Helical" evidence="5">
    <location>
        <begin position="20"/>
        <end position="44"/>
    </location>
</feature>
<keyword evidence="4 5" id="KW-0472">Membrane</keyword>
<dbReference type="Pfam" id="PF01490">
    <property type="entry name" value="Aa_trans"/>
    <property type="match status" value="1"/>
</dbReference>
<evidence type="ECO:0000259" key="6">
    <source>
        <dbReference type="Pfam" id="PF01490"/>
    </source>
</evidence>
<reference evidence="7 8" key="1">
    <citation type="submission" date="2021-07" db="EMBL/GenBank/DDBJ databases">
        <authorList>
            <person name="Palmer J.M."/>
        </authorList>
    </citation>
    <scope>NUCLEOTIDE SEQUENCE [LARGE SCALE GENOMIC DNA]</scope>
    <source>
        <strain evidence="7 8">AT_MEX2019</strain>
        <tissue evidence="7">Muscle</tissue>
    </source>
</reference>
<evidence type="ECO:0000313" key="8">
    <source>
        <dbReference type="Proteomes" id="UP001345963"/>
    </source>
</evidence>
<protein>
    <recommendedName>
        <fullName evidence="6">Amino acid transporter transmembrane domain-containing protein</fullName>
    </recommendedName>
</protein>
<dbReference type="PANTHER" id="PTHR22950">
    <property type="entry name" value="AMINO ACID TRANSPORTER"/>
    <property type="match status" value="1"/>
</dbReference>
<dbReference type="PANTHER" id="PTHR22950:SF226">
    <property type="entry name" value="SODIUM-COUPLED NEUTRAL AMINO ACID TRANSPORTER 8-RELATED"/>
    <property type="match status" value="1"/>
</dbReference>
<accession>A0ABU7BHM6</accession>
<dbReference type="EMBL" id="JAHUTI010055096">
    <property type="protein sequence ID" value="MED6250152.1"/>
    <property type="molecule type" value="Genomic_DNA"/>
</dbReference>
<evidence type="ECO:0000256" key="4">
    <source>
        <dbReference type="ARBA" id="ARBA00023136"/>
    </source>
</evidence>
<keyword evidence="3 5" id="KW-1133">Transmembrane helix</keyword>
<evidence type="ECO:0000313" key="7">
    <source>
        <dbReference type="EMBL" id="MED6250152.1"/>
    </source>
</evidence>
<evidence type="ECO:0000256" key="5">
    <source>
        <dbReference type="SAM" id="Phobius"/>
    </source>
</evidence>
<evidence type="ECO:0000256" key="1">
    <source>
        <dbReference type="ARBA" id="ARBA00004141"/>
    </source>
</evidence>
<feature type="non-terminal residue" evidence="7">
    <location>
        <position position="1"/>
    </location>
</feature>
<comment type="caution">
    <text evidence="7">The sequence shown here is derived from an EMBL/GenBank/DDBJ whole genome shotgun (WGS) entry which is preliminary data.</text>
</comment>
<gene>
    <name evidence="7" type="ORF">ATANTOWER_025539</name>
</gene>
<keyword evidence="2 5" id="KW-0812">Transmembrane</keyword>
<organism evidence="7 8">
    <name type="scientific">Ataeniobius toweri</name>
    <dbReference type="NCBI Taxonomy" id="208326"/>
    <lineage>
        <taxon>Eukaryota</taxon>
        <taxon>Metazoa</taxon>
        <taxon>Chordata</taxon>
        <taxon>Craniata</taxon>
        <taxon>Vertebrata</taxon>
        <taxon>Euteleostomi</taxon>
        <taxon>Actinopterygii</taxon>
        <taxon>Neopterygii</taxon>
        <taxon>Teleostei</taxon>
        <taxon>Neoteleostei</taxon>
        <taxon>Acanthomorphata</taxon>
        <taxon>Ovalentaria</taxon>
        <taxon>Atherinomorphae</taxon>
        <taxon>Cyprinodontiformes</taxon>
        <taxon>Goodeidae</taxon>
        <taxon>Ataeniobius</taxon>
    </lineage>
</organism>
<comment type="subcellular location">
    <subcellularLocation>
        <location evidence="1">Membrane</location>
        <topology evidence="1">Multi-pass membrane protein</topology>
    </subcellularLocation>
</comment>
<sequence length="87" mass="9772">CHEASIAIYCSMENQRLSHWAFISVVTMIICLIIYSLTGVYGYLTFGKAVDPDILMSYSSYDKLMLIARLLFGISIITIYPIIVLLG</sequence>